<organism evidence="1">
    <name type="scientific">Anguilla anguilla</name>
    <name type="common">European freshwater eel</name>
    <name type="synonym">Muraena anguilla</name>
    <dbReference type="NCBI Taxonomy" id="7936"/>
    <lineage>
        <taxon>Eukaryota</taxon>
        <taxon>Metazoa</taxon>
        <taxon>Chordata</taxon>
        <taxon>Craniata</taxon>
        <taxon>Vertebrata</taxon>
        <taxon>Euteleostomi</taxon>
        <taxon>Actinopterygii</taxon>
        <taxon>Neopterygii</taxon>
        <taxon>Teleostei</taxon>
        <taxon>Anguilliformes</taxon>
        <taxon>Anguillidae</taxon>
        <taxon>Anguilla</taxon>
    </lineage>
</organism>
<dbReference type="AlphaFoldDB" id="A0A0E9RLK6"/>
<reference evidence="1" key="1">
    <citation type="submission" date="2014-11" db="EMBL/GenBank/DDBJ databases">
        <authorList>
            <person name="Amaro Gonzalez C."/>
        </authorList>
    </citation>
    <scope>NUCLEOTIDE SEQUENCE</scope>
</reference>
<reference evidence="1" key="2">
    <citation type="journal article" date="2015" name="Fish Shellfish Immunol.">
        <title>Early steps in the European eel (Anguilla anguilla)-Vibrio vulnificus interaction in the gills: Role of the RtxA13 toxin.</title>
        <authorList>
            <person name="Callol A."/>
            <person name="Pajuelo D."/>
            <person name="Ebbesson L."/>
            <person name="Teles M."/>
            <person name="MacKenzie S."/>
            <person name="Amaro C."/>
        </authorList>
    </citation>
    <scope>NUCLEOTIDE SEQUENCE</scope>
</reference>
<sequence>MALTMKPSKTCHIIYVTNRDECEDSEKYYLKFINAN</sequence>
<proteinExistence type="predicted"/>
<name>A0A0E9RLK6_ANGAN</name>
<accession>A0A0E9RLK6</accession>
<evidence type="ECO:0000313" key="1">
    <source>
        <dbReference type="EMBL" id="JAH29974.1"/>
    </source>
</evidence>
<protein>
    <submittedName>
        <fullName evidence="1">Uncharacterized protein</fullName>
    </submittedName>
</protein>
<dbReference type="EMBL" id="GBXM01078603">
    <property type="protein sequence ID" value="JAH29974.1"/>
    <property type="molecule type" value="Transcribed_RNA"/>
</dbReference>